<dbReference type="Proteomes" id="UP001187192">
    <property type="component" value="Unassembled WGS sequence"/>
</dbReference>
<accession>A0AA87ZJD4</accession>
<gene>
    <name evidence="1" type="ORF">TIFTF001_040690</name>
</gene>
<dbReference type="EMBL" id="BTGU01001553">
    <property type="protein sequence ID" value="GMN25281.1"/>
    <property type="molecule type" value="Genomic_DNA"/>
</dbReference>
<evidence type="ECO:0000313" key="2">
    <source>
        <dbReference type="Proteomes" id="UP001187192"/>
    </source>
</evidence>
<proteinExistence type="predicted"/>
<keyword evidence="2" id="KW-1185">Reference proteome</keyword>
<organism evidence="1 2">
    <name type="scientific">Ficus carica</name>
    <name type="common">Common fig</name>
    <dbReference type="NCBI Taxonomy" id="3494"/>
    <lineage>
        <taxon>Eukaryota</taxon>
        <taxon>Viridiplantae</taxon>
        <taxon>Streptophyta</taxon>
        <taxon>Embryophyta</taxon>
        <taxon>Tracheophyta</taxon>
        <taxon>Spermatophyta</taxon>
        <taxon>Magnoliopsida</taxon>
        <taxon>eudicotyledons</taxon>
        <taxon>Gunneridae</taxon>
        <taxon>Pentapetalae</taxon>
        <taxon>rosids</taxon>
        <taxon>fabids</taxon>
        <taxon>Rosales</taxon>
        <taxon>Moraceae</taxon>
        <taxon>Ficeae</taxon>
        <taxon>Ficus</taxon>
    </lineage>
</organism>
<name>A0AA87ZJD4_FICCA</name>
<comment type="caution">
    <text evidence="1">The sequence shown here is derived from an EMBL/GenBank/DDBJ whole genome shotgun (WGS) entry which is preliminary data.</text>
</comment>
<reference evidence="1" key="1">
    <citation type="submission" date="2023-07" db="EMBL/GenBank/DDBJ databases">
        <title>draft genome sequence of fig (Ficus carica).</title>
        <authorList>
            <person name="Takahashi T."/>
            <person name="Nishimura K."/>
        </authorList>
    </citation>
    <scope>NUCLEOTIDE SEQUENCE</scope>
</reference>
<protein>
    <submittedName>
        <fullName evidence="1">Uncharacterized protein</fullName>
    </submittedName>
</protein>
<evidence type="ECO:0000313" key="1">
    <source>
        <dbReference type="EMBL" id="GMN25281.1"/>
    </source>
</evidence>
<dbReference type="AlphaFoldDB" id="A0AA87ZJD4"/>
<sequence length="55" mass="6122">MLNGLVHGLSWIRPAASTIPWLHATVSNLQAILDARLWRDGAADCEMWDGHLHGF</sequence>